<organism evidence="3 4">
    <name type="scientific">Symbiodinium natans</name>
    <dbReference type="NCBI Taxonomy" id="878477"/>
    <lineage>
        <taxon>Eukaryota</taxon>
        <taxon>Sar</taxon>
        <taxon>Alveolata</taxon>
        <taxon>Dinophyceae</taxon>
        <taxon>Suessiales</taxon>
        <taxon>Symbiodiniaceae</taxon>
        <taxon>Symbiodinium</taxon>
    </lineage>
</organism>
<gene>
    <name evidence="3" type="primary">EMB2654</name>
    <name evidence="3" type="ORF">SNAT2548_LOCUS17272</name>
</gene>
<dbReference type="AlphaFoldDB" id="A0A812PDS5"/>
<comment type="caution">
    <text evidence="3">The sequence shown here is derived from an EMBL/GenBank/DDBJ whole genome shotgun (WGS) entry which is preliminary data.</text>
</comment>
<dbReference type="Proteomes" id="UP000604046">
    <property type="component" value="Unassembled WGS sequence"/>
</dbReference>
<keyword evidence="1" id="KW-0677">Repeat</keyword>
<evidence type="ECO:0000313" key="3">
    <source>
        <dbReference type="EMBL" id="CAE7330047.1"/>
    </source>
</evidence>
<dbReference type="Pfam" id="PF01535">
    <property type="entry name" value="PPR"/>
    <property type="match status" value="1"/>
</dbReference>
<dbReference type="InterPro" id="IPR011990">
    <property type="entry name" value="TPR-like_helical_dom_sf"/>
</dbReference>
<evidence type="ECO:0000313" key="4">
    <source>
        <dbReference type="Proteomes" id="UP000604046"/>
    </source>
</evidence>
<proteinExistence type="predicted"/>
<accession>A0A812PDS5</accession>
<dbReference type="OrthoDB" id="428761at2759"/>
<name>A0A812PDS5_9DINO</name>
<evidence type="ECO:0000256" key="1">
    <source>
        <dbReference type="ARBA" id="ARBA00022737"/>
    </source>
</evidence>
<sequence length="673" mass="73566">MVPNIATKTSLWALPQVLLSLGRSRRWVEALVELERALSAPSFQKAKRPWAVHTACVNAALTACRLGRAWQVALEALQRLIRGRGSTPKPDHITFASCILALSGTSRWDIAFALMEVMRSHRVHMTTGVFNAGLICLQRSRQWQAALELLRGMDDEAIRPDLVSLNSVMASCSNATMSHWPLTLVLLHEARGRQGIGPLSTVSYNTTMAACGRASLWHTSLCLLEELRGRVDTRSGQGRARVQLQGAPVLLLDEESSPHPDRGCPEAMQSLLPGCNATLTGCDRASHWLKALNLLAAMHRGKDWPRPDVVSYNACINACEKVTSWTWALHLLASMQDSGQFPDAISLNSTALALTRATHWQTGLGLLCLSRKRSLELNAVSSLIIASVCGQGGFWQGALSEFRERWEDLRDDPVTQRNLYNATMSACEQSRRWREVLDLLFQRSNSLARDQVAINTAASACALHWEVALEVLQAHRTAPASDPEGAAGFGAVVLGCSAAAAWVWAVRLFHRASRQQGWWTKPAAAHVGGLAVAMLGAVQACETSLQGPTLRRLLQHLSNPHALSGAQLLLWELVIPSQGLKDEGLRAELADMLHRHNLSDGHAPVCRRLQSASASALRRLRASDVHQSVGFCTDGLERQFLPGSLSRGVLQGLTLTSRHRSADPDQPDHATVR</sequence>
<dbReference type="PROSITE" id="PS51375">
    <property type="entry name" value="PPR"/>
    <property type="match status" value="1"/>
</dbReference>
<dbReference type="PANTHER" id="PTHR47447">
    <property type="entry name" value="OS03G0856100 PROTEIN"/>
    <property type="match status" value="1"/>
</dbReference>
<dbReference type="Gene3D" id="1.25.40.10">
    <property type="entry name" value="Tetratricopeptide repeat domain"/>
    <property type="match status" value="2"/>
</dbReference>
<dbReference type="EMBL" id="CAJNDS010002105">
    <property type="protein sequence ID" value="CAE7330047.1"/>
    <property type="molecule type" value="Genomic_DNA"/>
</dbReference>
<feature type="repeat" description="PPR" evidence="2">
    <location>
        <begin position="308"/>
        <end position="342"/>
    </location>
</feature>
<evidence type="ECO:0000256" key="2">
    <source>
        <dbReference type="PROSITE-ProRule" id="PRU00708"/>
    </source>
</evidence>
<keyword evidence="4" id="KW-1185">Reference proteome</keyword>
<dbReference type="InterPro" id="IPR002885">
    <property type="entry name" value="PPR_rpt"/>
</dbReference>
<dbReference type="PANTHER" id="PTHR47447:SF17">
    <property type="entry name" value="OS12G0638900 PROTEIN"/>
    <property type="match status" value="1"/>
</dbReference>
<reference evidence="3" key="1">
    <citation type="submission" date="2021-02" db="EMBL/GenBank/DDBJ databases">
        <authorList>
            <person name="Dougan E. K."/>
            <person name="Rhodes N."/>
            <person name="Thang M."/>
            <person name="Chan C."/>
        </authorList>
    </citation>
    <scope>NUCLEOTIDE SEQUENCE</scope>
</reference>
<protein>
    <submittedName>
        <fullName evidence="3">EMB2654 protein</fullName>
    </submittedName>
</protein>